<keyword evidence="1" id="KW-1133">Transmembrane helix</keyword>
<accession>A0A2W7NH48</accession>
<feature type="transmembrane region" description="Helical" evidence="1">
    <location>
        <begin position="106"/>
        <end position="128"/>
    </location>
</feature>
<feature type="transmembrane region" description="Helical" evidence="1">
    <location>
        <begin position="140"/>
        <end position="160"/>
    </location>
</feature>
<keyword evidence="1" id="KW-0472">Membrane</keyword>
<feature type="transmembrane region" description="Helical" evidence="1">
    <location>
        <begin position="22"/>
        <end position="43"/>
    </location>
</feature>
<evidence type="ECO:0000313" key="3">
    <source>
        <dbReference type="Proteomes" id="UP000248916"/>
    </source>
</evidence>
<proteinExistence type="predicted"/>
<organism evidence="2 3">
    <name type="scientific">Palleronia aestuarii</name>
    <dbReference type="NCBI Taxonomy" id="568105"/>
    <lineage>
        <taxon>Bacteria</taxon>
        <taxon>Pseudomonadati</taxon>
        <taxon>Pseudomonadota</taxon>
        <taxon>Alphaproteobacteria</taxon>
        <taxon>Rhodobacterales</taxon>
        <taxon>Roseobacteraceae</taxon>
        <taxon>Palleronia</taxon>
    </lineage>
</organism>
<dbReference type="InterPro" id="IPR018723">
    <property type="entry name" value="DUF2254_membrane"/>
</dbReference>
<keyword evidence="1" id="KW-0812">Transmembrane</keyword>
<gene>
    <name evidence="2" type="ORF">LX81_00195</name>
</gene>
<dbReference type="OrthoDB" id="2955631at2"/>
<dbReference type="EMBL" id="QKZL01000001">
    <property type="protein sequence ID" value="PZX19735.1"/>
    <property type="molecule type" value="Genomic_DNA"/>
</dbReference>
<keyword evidence="3" id="KW-1185">Reference proteome</keyword>
<evidence type="ECO:0000256" key="1">
    <source>
        <dbReference type="SAM" id="Phobius"/>
    </source>
</evidence>
<comment type="caution">
    <text evidence="2">The sequence shown here is derived from an EMBL/GenBank/DDBJ whole genome shotgun (WGS) entry which is preliminary data.</text>
</comment>
<reference evidence="2 3" key="1">
    <citation type="submission" date="2018-06" db="EMBL/GenBank/DDBJ databases">
        <title>Genomic Encyclopedia of Archaeal and Bacterial Type Strains, Phase II (KMG-II): from individual species to whole genera.</title>
        <authorList>
            <person name="Goeker M."/>
        </authorList>
    </citation>
    <scope>NUCLEOTIDE SEQUENCE [LARGE SCALE GENOMIC DNA]</scope>
    <source>
        <strain evidence="2 3">DSM 22009</strain>
    </source>
</reference>
<sequence>MKLNEAGLSKTFFRIRRLSRKLWIRAALIAMLAVVAALLARPLSRYVPDAIANNLSEGSVSEIVKIIASSMLAVTIFSLSIMVAARQTASSQVTPRSHQVLIEDSTTQSVLASFLGAFIFSLVSLIVIDTGYYTGRSSAVILFFTLVVVALVVAAILRWIDQLSDLGSVLETTRRIEDAALAAVRERVDWPCLGARPLTEGQLEIPARALTIPAWTTGYVQHVDLAALVEGAADSSGQVFLMAAPGMFVTEGDPLILHTGDLKDATARKAFTIGGHRVFDQDPRFGVIVLTEIAQRALSPGINDPGTAIDVISRLVRVLREFRDERAPNEREGPHFPSIWIPPVTSEDLVRDAFDSIARDGASTIEVQVRLQKALATLAAGEDRAMREAALAASDRALRITLPEQIIEEHRDWLRRVAVAKSD</sequence>
<dbReference type="Pfam" id="PF10011">
    <property type="entry name" value="DUF2254"/>
    <property type="match status" value="1"/>
</dbReference>
<dbReference type="AlphaFoldDB" id="A0A2W7NH48"/>
<feature type="transmembrane region" description="Helical" evidence="1">
    <location>
        <begin position="63"/>
        <end position="85"/>
    </location>
</feature>
<dbReference type="RefSeq" id="WP_111535409.1">
    <property type="nucleotide sequence ID" value="NZ_QKZL01000001.1"/>
</dbReference>
<protein>
    <submittedName>
        <fullName evidence="2">Putative membrane protein</fullName>
    </submittedName>
</protein>
<evidence type="ECO:0000313" key="2">
    <source>
        <dbReference type="EMBL" id="PZX19735.1"/>
    </source>
</evidence>
<dbReference type="Proteomes" id="UP000248916">
    <property type="component" value="Unassembled WGS sequence"/>
</dbReference>
<name>A0A2W7NH48_9RHOB</name>